<dbReference type="InterPro" id="IPR001128">
    <property type="entry name" value="Cyt_P450"/>
</dbReference>
<evidence type="ECO:0000256" key="12">
    <source>
        <dbReference type="ARBA" id="ARBA00023136"/>
    </source>
</evidence>
<name>A0A8C5Q3C3_9ANUR</name>
<keyword evidence="11 14" id="KW-0503">Monooxygenase</keyword>
<evidence type="ECO:0000256" key="1">
    <source>
        <dbReference type="ARBA" id="ARBA00001971"/>
    </source>
</evidence>
<dbReference type="InterPro" id="IPR036396">
    <property type="entry name" value="Cyt_P450_sf"/>
</dbReference>
<evidence type="ECO:0000256" key="9">
    <source>
        <dbReference type="ARBA" id="ARBA00023002"/>
    </source>
</evidence>
<dbReference type="PANTHER" id="PTHR24300:SF153">
    <property type="entry name" value="CYTOCHROME P450 2G1-LIKE-RELATED"/>
    <property type="match status" value="1"/>
</dbReference>
<dbReference type="CDD" id="cd11026">
    <property type="entry name" value="CYP2"/>
    <property type="match status" value="1"/>
</dbReference>
<dbReference type="InterPro" id="IPR050182">
    <property type="entry name" value="Cytochrome_P450_fam2"/>
</dbReference>
<feature type="transmembrane region" description="Helical" evidence="15">
    <location>
        <begin position="6"/>
        <end position="24"/>
    </location>
</feature>
<evidence type="ECO:0000313" key="16">
    <source>
        <dbReference type="Ensembl" id="ENSLLEP00000031411.1"/>
    </source>
</evidence>
<dbReference type="GO" id="GO:0006805">
    <property type="term" value="P:xenobiotic metabolic process"/>
    <property type="evidence" value="ECO:0007669"/>
    <property type="project" value="TreeGrafter"/>
</dbReference>
<evidence type="ECO:0000256" key="11">
    <source>
        <dbReference type="ARBA" id="ARBA00023033"/>
    </source>
</evidence>
<keyword evidence="17" id="KW-1185">Reference proteome</keyword>
<evidence type="ECO:0000256" key="10">
    <source>
        <dbReference type="ARBA" id="ARBA00023004"/>
    </source>
</evidence>
<keyword evidence="12 15" id="KW-0472">Membrane</keyword>
<dbReference type="InterPro" id="IPR017972">
    <property type="entry name" value="Cyt_P450_CS"/>
</dbReference>
<keyword evidence="9 14" id="KW-0560">Oxidoreductase</keyword>
<dbReference type="FunFam" id="1.10.630.10:FF:000001">
    <property type="entry name" value="Cytochrome P450, family 2"/>
    <property type="match status" value="1"/>
</dbReference>
<dbReference type="GO" id="GO:0008392">
    <property type="term" value="F:arachidonate epoxygenase activity"/>
    <property type="evidence" value="ECO:0007669"/>
    <property type="project" value="TreeGrafter"/>
</dbReference>
<keyword evidence="15" id="KW-0812">Transmembrane</keyword>
<dbReference type="PANTHER" id="PTHR24300">
    <property type="entry name" value="CYTOCHROME P450 508A4-RELATED"/>
    <property type="match status" value="1"/>
</dbReference>
<dbReference type="Pfam" id="PF00067">
    <property type="entry name" value="p450"/>
    <property type="match status" value="1"/>
</dbReference>
<proteinExistence type="inferred from homology"/>
<protein>
    <recommendedName>
        <fullName evidence="18">Cytochrome P450</fullName>
    </recommendedName>
</protein>
<dbReference type="GO" id="GO:0005506">
    <property type="term" value="F:iron ion binding"/>
    <property type="evidence" value="ECO:0007669"/>
    <property type="project" value="InterPro"/>
</dbReference>
<keyword evidence="15" id="KW-1133">Transmembrane helix</keyword>
<keyword evidence="6 13" id="KW-0479">Metal-binding</keyword>
<dbReference type="GO" id="GO:0005789">
    <property type="term" value="C:endoplasmic reticulum membrane"/>
    <property type="evidence" value="ECO:0007669"/>
    <property type="project" value="UniProtKB-SubCell"/>
</dbReference>
<keyword evidence="10 13" id="KW-0408">Iron</keyword>
<dbReference type="InterPro" id="IPR002401">
    <property type="entry name" value="Cyt_P450_E_grp-I"/>
</dbReference>
<dbReference type="InterPro" id="IPR008067">
    <property type="entry name" value="Cyt_P450_E_grp-I_CYP2A-like"/>
</dbReference>
<dbReference type="OrthoDB" id="1055148at2759"/>
<dbReference type="PRINTS" id="PR00463">
    <property type="entry name" value="EP450I"/>
</dbReference>
<evidence type="ECO:0000256" key="13">
    <source>
        <dbReference type="PIRSR" id="PIRSR602401-1"/>
    </source>
</evidence>
<comment type="cofactor">
    <cofactor evidence="1 13">
        <name>heme</name>
        <dbReference type="ChEBI" id="CHEBI:30413"/>
    </cofactor>
</comment>
<evidence type="ECO:0000256" key="7">
    <source>
        <dbReference type="ARBA" id="ARBA00022824"/>
    </source>
</evidence>
<sequence>MDWAQGLWLLALTALFILLIRWLFGRQGGLPPGPAPLPLLGNLLQLKSREIHKPLLELSKTYGPVYTLYIGPRPAVVLCGYQAVKEALVDQSEIFSGRAEVPIVDLTSAGYGIAFSNGERWKELRRFSLTTLRNFGVGKRSIEERIQEEVHHLVEFFKEMRGSLFNPAFFIRRSVSNVICSVMFGKRFEYTDQKLQKLLDLMEENLRRVDNIWVQLYNFIPSILNLLPGPHNRLRENYQDQLRYVEEVVKKHEESLDPANPRDYIDAFLIKMQQEKKNPQTEYILPNLLSSALDIFFAGQESTSSTLSYGLLILMKYPHIKEKVQKEIEHVIGRSRRPCMEDRAKMPYTEAVLHEVMRFTDFLPIGAPRGTTEKTRFRGYTLPKGTFVITFLHSVLYDPSLFKNPYEFDPEHFLDENGSFKKNEGFMVFSAGKRICPGEGLARMELFIYLTTLLQTFDLRPVTAPEEIDLSPEYSGLGKKAPSFQLSLVTD</sequence>
<dbReference type="Gene3D" id="1.10.630.10">
    <property type="entry name" value="Cytochrome P450"/>
    <property type="match status" value="1"/>
</dbReference>
<dbReference type="GO" id="GO:0016712">
    <property type="term" value="F:oxidoreductase activity, acting on paired donors, with incorporation or reduction of molecular oxygen, reduced flavin or flavoprotein as one donor, and incorporation of one atom of oxygen"/>
    <property type="evidence" value="ECO:0007669"/>
    <property type="project" value="InterPro"/>
</dbReference>
<evidence type="ECO:0000256" key="3">
    <source>
        <dbReference type="ARBA" id="ARBA00004586"/>
    </source>
</evidence>
<dbReference type="AlphaFoldDB" id="A0A8C5Q3C3"/>
<dbReference type="PRINTS" id="PR00385">
    <property type="entry name" value="P450"/>
</dbReference>
<feature type="binding site" description="axial binding residue" evidence="13">
    <location>
        <position position="436"/>
    </location>
    <ligand>
        <name>heme</name>
        <dbReference type="ChEBI" id="CHEBI:30413"/>
    </ligand>
    <ligandPart>
        <name>Fe</name>
        <dbReference type="ChEBI" id="CHEBI:18248"/>
    </ligandPart>
</feature>
<reference evidence="16" key="2">
    <citation type="submission" date="2025-09" db="UniProtKB">
        <authorList>
            <consortium name="Ensembl"/>
        </authorList>
    </citation>
    <scope>IDENTIFICATION</scope>
</reference>
<dbReference type="GO" id="GO:0019373">
    <property type="term" value="P:epoxygenase P450 pathway"/>
    <property type="evidence" value="ECO:0007669"/>
    <property type="project" value="TreeGrafter"/>
</dbReference>
<dbReference type="SUPFAM" id="SSF48264">
    <property type="entry name" value="Cytochrome P450"/>
    <property type="match status" value="1"/>
</dbReference>
<dbReference type="Proteomes" id="UP000694569">
    <property type="component" value="Unplaced"/>
</dbReference>
<evidence type="ECO:0000256" key="2">
    <source>
        <dbReference type="ARBA" id="ARBA00004524"/>
    </source>
</evidence>
<evidence type="ECO:0000256" key="5">
    <source>
        <dbReference type="ARBA" id="ARBA00022617"/>
    </source>
</evidence>
<comment type="subcellular location">
    <subcellularLocation>
        <location evidence="3">Endoplasmic reticulum membrane</location>
    </subcellularLocation>
    <subcellularLocation>
        <location evidence="2">Microsome membrane</location>
    </subcellularLocation>
</comment>
<evidence type="ECO:0000256" key="15">
    <source>
        <dbReference type="SAM" id="Phobius"/>
    </source>
</evidence>
<evidence type="ECO:0000256" key="8">
    <source>
        <dbReference type="ARBA" id="ARBA00022848"/>
    </source>
</evidence>
<evidence type="ECO:0008006" key="18">
    <source>
        <dbReference type="Google" id="ProtNLM"/>
    </source>
</evidence>
<keyword evidence="8" id="KW-0492">Microsome</keyword>
<dbReference type="GeneTree" id="ENSGT00940000155736"/>
<evidence type="ECO:0000256" key="4">
    <source>
        <dbReference type="ARBA" id="ARBA00010617"/>
    </source>
</evidence>
<dbReference type="PROSITE" id="PS00086">
    <property type="entry name" value="CYTOCHROME_P450"/>
    <property type="match status" value="1"/>
</dbReference>
<evidence type="ECO:0000256" key="14">
    <source>
        <dbReference type="RuleBase" id="RU000461"/>
    </source>
</evidence>
<evidence type="ECO:0000313" key="17">
    <source>
        <dbReference type="Proteomes" id="UP000694569"/>
    </source>
</evidence>
<comment type="similarity">
    <text evidence="4 14">Belongs to the cytochrome P450 family.</text>
</comment>
<accession>A0A8C5Q3C3</accession>
<evidence type="ECO:0000256" key="6">
    <source>
        <dbReference type="ARBA" id="ARBA00022723"/>
    </source>
</evidence>
<dbReference type="Ensembl" id="ENSLLET00000032619.1">
    <property type="protein sequence ID" value="ENSLLEP00000031411.1"/>
    <property type="gene ID" value="ENSLLEG00000019907.1"/>
</dbReference>
<reference evidence="16" key="1">
    <citation type="submission" date="2025-08" db="UniProtKB">
        <authorList>
            <consortium name="Ensembl"/>
        </authorList>
    </citation>
    <scope>IDENTIFICATION</scope>
</reference>
<keyword evidence="7" id="KW-0256">Endoplasmic reticulum</keyword>
<dbReference type="PRINTS" id="PR01684">
    <property type="entry name" value="EP450ICYP2A"/>
</dbReference>
<organism evidence="16 17">
    <name type="scientific">Leptobrachium leishanense</name>
    <name type="common">Leishan spiny toad</name>
    <dbReference type="NCBI Taxonomy" id="445787"/>
    <lineage>
        <taxon>Eukaryota</taxon>
        <taxon>Metazoa</taxon>
        <taxon>Chordata</taxon>
        <taxon>Craniata</taxon>
        <taxon>Vertebrata</taxon>
        <taxon>Euteleostomi</taxon>
        <taxon>Amphibia</taxon>
        <taxon>Batrachia</taxon>
        <taxon>Anura</taxon>
        <taxon>Pelobatoidea</taxon>
        <taxon>Megophryidae</taxon>
        <taxon>Leptobrachium</taxon>
    </lineage>
</organism>
<dbReference type="GO" id="GO:0020037">
    <property type="term" value="F:heme binding"/>
    <property type="evidence" value="ECO:0007669"/>
    <property type="project" value="InterPro"/>
</dbReference>
<keyword evidence="5 13" id="KW-0349">Heme</keyword>